<sequence>YQYLKGYKEKKDLDHFSFVSGSVQGTEQECLDCLMEFCGRYDPSWTELSNFTHFLNFQLMKCEESVFCSQLVLQEFRGF</sequence>
<feature type="non-terminal residue" evidence="1">
    <location>
        <position position="79"/>
    </location>
</feature>
<reference evidence="1 2" key="1">
    <citation type="submission" date="2019-09" db="EMBL/GenBank/DDBJ databases">
        <title>Bird 10,000 Genomes (B10K) Project - Family phase.</title>
        <authorList>
            <person name="Zhang G."/>
        </authorList>
    </citation>
    <scope>NUCLEOTIDE SEQUENCE [LARGE SCALE GENOMIC DNA]</scope>
    <source>
        <strain evidence="1">B10K-DU-001-04</strain>
        <tissue evidence="1">Muscle</tissue>
    </source>
</reference>
<dbReference type="GO" id="GO:0016887">
    <property type="term" value="F:ATP hydrolysis activity"/>
    <property type="evidence" value="ECO:0007669"/>
    <property type="project" value="InterPro"/>
</dbReference>
<proteinExistence type="predicted"/>
<dbReference type="PANTHER" id="PTHR22605:SF16">
    <property type="entry name" value="E3 UBIQUITIN-PROTEIN LIGASE RNF213"/>
    <property type="match status" value="1"/>
</dbReference>
<dbReference type="EMBL" id="VWZE01022445">
    <property type="protein sequence ID" value="NXF96595.1"/>
    <property type="molecule type" value="Genomic_DNA"/>
</dbReference>
<dbReference type="GO" id="GO:0004842">
    <property type="term" value="F:ubiquitin-protein transferase activity"/>
    <property type="evidence" value="ECO:0007669"/>
    <property type="project" value="InterPro"/>
</dbReference>
<keyword evidence="2" id="KW-1185">Reference proteome</keyword>
<gene>
    <name evidence="1" type="primary">Rnf213_3</name>
    <name evidence="1" type="ORF">EUBBOU_R15328</name>
</gene>
<dbReference type="GO" id="GO:0016874">
    <property type="term" value="F:ligase activity"/>
    <property type="evidence" value="ECO:0007669"/>
    <property type="project" value="UniProtKB-KW"/>
</dbReference>
<feature type="non-terminal residue" evidence="1">
    <location>
        <position position="1"/>
    </location>
</feature>
<dbReference type="OrthoDB" id="2423195at2759"/>
<accession>A0A7K8XZ25</accession>
<dbReference type="AlphaFoldDB" id="A0A7K8XZ25"/>
<name>A0A7K8XZ25_9PICI</name>
<evidence type="ECO:0000313" key="1">
    <source>
        <dbReference type="EMBL" id="NXF96595.1"/>
    </source>
</evidence>
<dbReference type="Proteomes" id="UP000583613">
    <property type="component" value="Unassembled WGS sequence"/>
</dbReference>
<dbReference type="InterPro" id="IPR031248">
    <property type="entry name" value="RNF213"/>
</dbReference>
<keyword evidence="1" id="KW-0436">Ligase</keyword>
<protein>
    <submittedName>
        <fullName evidence="1">RN213 ligase</fullName>
    </submittedName>
</protein>
<organism evidence="1 2">
    <name type="scientific">Eubucco bourcierii</name>
    <name type="common">red-headed barbet</name>
    <dbReference type="NCBI Taxonomy" id="91767"/>
    <lineage>
        <taxon>Eukaryota</taxon>
        <taxon>Metazoa</taxon>
        <taxon>Chordata</taxon>
        <taxon>Craniata</taxon>
        <taxon>Vertebrata</taxon>
        <taxon>Euteleostomi</taxon>
        <taxon>Archelosauria</taxon>
        <taxon>Archosauria</taxon>
        <taxon>Dinosauria</taxon>
        <taxon>Saurischia</taxon>
        <taxon>Theropoda</taxon>
        <taxon>Coelurosauria</taxon>
        <taxon>Aves</taxon>
        <taxon>Neognathae</taxon>
        <taxon>Neoaves</taxon>
        <taxon>Telluraves</taxon>
        <taxon>Coraciimorphae</taxon>
        <taxon>Piciformes</taxon>
        <taxon>Ramphastidae</taxon>
        <taxon>Eubucco</taxon>
    </lineage>
</organism>
<comment type="caution">
    <text evidence="1">The sequence shown here is derived from an EMBL/GenBank/DDBJ whole genome shotgun (WGS) entry which is preliminary data.</text>
</comment>
<evidence type="ECO:0000313" key="2">
    <source>
        <dbReference type="Proteomes" id="UP000583613"/>
    </source>
</evidence>
<dbReference type="PANTHER" id="PTHR22605">
    <property type="entry name" value="RZ-TYPE DOMAIN-CONTAINING PROTEIN"/>
    <property type="match status" value="1"/>
</dbReference>